<sequence length="349" mass="39272">MKDQMTPKERRQALLTGQDVDRLPITVSHEIYSAKLAGLNYREAFNSPENVAKKEMNLYHTYGIDGISVSYTSVNFGIRHRSKIKSPQFNTASIDIPRLSKIEEWAELNPEHTEFKRDIAQQVNYDAVQIMQDQVGKEIDIVYSFSAPFTMATGVIAAEQLLRSMFKKPDEVHQLMAFVTEFIKQLIDKASSLGIKDFFIYDPVASGSLIGPKQYKNFCAPYTTDIINYIRDKSEDSWVGMHICGNTTDRLEMLAATGIDAFSLDQKVNLSEAKQAIGESTTLMGNVDPIEVFLQGTPDLMDQAVKDCYEQAKDTPAGFILRSGCGVPYESPKENFDAYFEAAKKYSRL</sequence>
<evidence type="ECO:0000313" key="3">
    <source>
        <dbReference type="Proteomes" id="UP001171751"/>
    </source>
</evidence>
<dbReference type="InterPro" id="IPR000257">
    <property type="entry name" value="Uroporphyrinogen_deCOase"/>
</dbReference>
<gene>
    <name evidence="2" type="ORF">Q4F26_01800</name>
</gene>
<dbReference type="InterPro" id="IPR052024">
    <property type="entry name" value="Methanogen_methyltrans"/>
</dbReference>
<evidence type="ECO:0000259" key="1">
    <source>
        <dbReference type="Pfam" id="PF01208"/>
    </source>
</evidence>
<dbReference type="AlphaFoldDB" id="A0AA43UBS6"/>
<dbReference type="Pfam" id="PF01208">
    <property type="entry name" value="URO-D"/>
    <property type="match status" value="1"/>
</dbReference>
<dbReference type="Proteomes" id="UP001171751">
    <property type="component" value="Unassembled WGS sequence"/>
</dbReference>
<name>A0AA43UBS6_9LACT</name>
<dbReference type="SUPFAM" id="SSF51726">
    <property type="entry name" value="UROD/MetE-like"/>
    <property type="match status" value="1"/>
</dbReference>
<dbReference type="GO" id="GO:0004853">
    <property type="term" value="F:uroporphyrinogen decarboxylase activity"/>
    <property type="evidence" value="ECO:0007669"/>
    <property type="project" value="InterPro"/>
</dbReference>
<dbReference type="GO" id="GO:0006779">
    <property type="term" value="P:porphyrin-containing compound biosynthetic process"/>
    <property type="evidence" value="ECO:0007669"/>
    <property type="project" value="InterPro"/>
</dbReference>
<dbReference type="PANTHER" id="PTHR47099:SF1">
    <property type="entry name" value="METHYLCOBAMIDE:COM METHYLTRANSFERASE MTBA"/>
    <property type="match status" value="1"/>
</dbReference>
<organism evidence="2 3">
    <name type="scientific">Atopococcus tabaci</name>
    <dbReference type="NCBI Taxonomy" id="269774"/>
    <lineage>
        <taxon>Bacteria</taxon>
        <taxon>Bacillati</taxon>
        <taxon>Bacillota</taxon>
        <taxon>Bacilli</taxon>
        <taxon>Lactobacillales</taxon>
        <taxon>Carnobacteriaceae</taxon>
        <taxon>Atopococcus</taxon>
    </lineage>
</organism>
<accession>A0AA43UBS6</accession>
<dbReference type="Gene3D" id="3.20.20.210">
    <property type="match status" value="1"/>
</dbReference>
<dbReference type="EMBL" id="JAUNQW010000004">
    <property type="protein sequence ID" value="MDO5457057.1"/>
    <property type="molecule type" value="Genomic_DNA"/>
</dbReference>
<proteinExistence type="predicted"/>
<dbReference type="CDD" id="cd03465">
    <property type="entry name" value="URO-D_like"/>
    <property type="match status" value="1"/>
</dbReference>
<feature type="domain" description="Uroporphyrinogen decarboxylase (URO-D)" evidence="1">
    <location>
        <begin position="6"/>
        <end position="346"/>
    </location>
</feature>
<evidence type="ECO:0000313" key="2">
    <source>
        <dbReference type="EMBL" id="MDO5457057.1"/>
    </source>
</evidence>
<keyword evidence="3" id="KW-1185">Reference proteome</keyword>
<dbReference type="PANTHER" id="PTHR47099">
    <property type="entry name" value="METHYLCOBAMIDE:COM METHYLTRANSFERASE MTBA"/>
    <property type="match status" value="1"/>
</dbReference>
<comment type="caution">
    <text evidence="2">The sequence shown here is derived from an EMBL/GenBank/DDBJ whole genome shotgun (WGS) entry which is preliminary data.</text>
</comment>
<reference evidence="2" key="1">
    <citation type="submission" date="2023-07" db="EMBL/GenBank/DDBJ databases">
        <title>Between Cages and Wild: Unraveling the Impact of Captivity on Animal Microbiomes and Antimicrobial Resistance.</title>
        <authorList>
            <person name="Schmartz G.P."/>
            <person name="Rehner J."/>
            <person name="Schuff M.J."/>
            <person name="Becker S.L."/>
            <person name="Kravczyk M."/>
            <person name="Gurevich A."/>
            <person name="Francke R."/>
            <person name="Mueller R."/>
            <person name="Keller V."/>
            <person name="Keller A."/>
        </authorList>
    </citation>
    <scope>NUCLEOTIDE SEQUENCE</scope>
    <source>
        <strain evidence="2">S39M_St_73</strain>
    </source>
</reference>
<protein>
    <submittedName>
        <fullName evidence="2">Uroporphyrinogen decarboxylase family protein</fullName>
    </submittedName>
</protein>
<dbReference type="InterPro" id="IPR038071">
    <property type="entry name" value="UROD/MetE-like_sf"/>
</dbReference>